<dbReference type="Proteomes" id="UP000007819">
    <property type="component" value="Chromosome A1"/>
</dbReference>
<dbReference type="GeneID" id="100569403"/>
<dbReference type="PANTHER" id="PTHR11475">
    <property type="entry name" value="OXIDASE/PEROXIDASE"/>
    <property type="match status" value="1"/>
</dbReference>
<evidence type="ECO:0000313" key="6">
    <source>
        <dbReference type="EnsemblMetazoa" id="XP_016663586.1"/>
    </source>
</evidence>
<dbReference type="PRINTS" id="PR00457">
    <property type="entry name" value="ANPEROXIDASE"/>
</dbReference>
<dbReference type="Gene3D" id="1.10.640.10">
    <property type="entry name" value="Haem peroxidase domain superfamily, animal type"/>
    <property type="match status" value="1"/>
</dbReference>
<comment type="subcellular location">
    <subcellularLocation>
        <location evidence="1">Secreted</location>
    </subcellularLocation>
</comment>
<keyword evidence="5" id="KW-0479">Metal-binding</keyword>
<accession>A0A8R2H8P4</accession>
<dbReference type="PROSITE" id="PS50292">
    <property type="entry name" value="PEROXIDASE_3"/>
    <property type="match status" value="1"/>
</dbReference>
<evidence type="ECO:0000256" key="3">
    <source>
        <dbReference type="ARBA" id="ARBA00022559"/>
    </source>
</evidence>
<dbReference type="InterPro" id="IPR010255">
    <property type="entry name" value="Haem_peroxidase_sf"/>
</dbReference>
<reference evidence="7" key="1">
    <citation type="submission" date="2010-06" db="EMBL/GenBank/DDBJ databases">
        <authorList>
            <person name="Jiang H."/>
            <person name="Abraham K."/>
            <person name="Ali S."/>
            <person name="Alsbrooks S.L."/>
            <person name="Anim B.N."/>
            <person name="Anosike U.S."/>
            <person name="Attaway T."/>
            <person name="Bandaranaike D.P."/>
            <person name="Battles P.K."/>
            <person name="Bell S.N."/>
            <person name="Bell A.V."/>
            <person name="Beltran B."/>
            <person name="Bickham C."/>
            <person name="Bustamante Y."/>
            <person name="Caleb T."/>
            <person name="Canada A."/>
            <person name="Cardenas V."/>
            <person name="Carter K."/>
            <person name="Chacko J."/>
            <person name="Chandrabose M.N."/>
            <person name="Chavez D."/>
            <person name="Chavez A."/>
            <person name="Chen L."/>
            <person name="Chu H.-S."/>
            <person name="Claassen K.J."/>
            <person name="Cockrell R."/>
            <person name="Collins M."/>
            <person name="Cooper J.A."/>
            <person name="Cree A."/>
            <person name="Curry S.M."/>
            <person name="Da Y."/>
            <person name="Dao M.D."/>
            <person name="Das B."/>
            <person name="Davila M.-L."/>
            <person name="Davy-Carroll L."/>
            <person name="Denson S."/>
            <person name="Dinh H."/>
            <person name="Ebong V.E."/>
            <person name="Edwards J.R."/>
            <person name="Egan A."/>
            <person name="El-Daye J."/>
            <person name="Escobedo L."/>
            <person name="Fernandez S."/>
            <person name="Fernando P.R."/>
            <person name="Flagg N."/>
            <person name="Forbes L.D."/>
            <person name="Fowler R.G."/>
            <person name="Fu Q."/>
            <person name="Gabisi R.A."/>
            <person name="Ganer J."/>
            <person name="Garbino Pronczuk A."/>
            <person name="Garcia R.M."/>
            <person name="Garner T."/>
            <person name="Garrett T.E."/>
            <person name="Gonzalez D.A."/>
            <person name="Hamid H."/>
            <person name="Hawkins E.S."/>
            <person name="Hirani K."/>
            <person name="Hogues M.E."/>
            <person name="Hollins B."/>
            <person name="Hsiao C.-H."/>
            <person name="Jabil R."/>
            <person name="James M.L."/>
            <person name="Jhangiani S.N."/>
            <person name="Johnson B."/>
            <person name="Johnson Q."/>
            <person name="Joshi V."/>
            <person name="Kalu J.B."/>
            <person name="Kam C."/>
            <person name="Kashfia A."/>
            <person name="Keebler J."/>
            <person name="Kisamo H."/>
            <person name="Kovar C.L."/>
            <person name="Lago L.A."/>
            <person name="Lai C.-Y."/>
            <person name="Laidlaw J."/>
            <person name="Lara F."/>
            <person name="Le T.-K."/>
            <person name="Lee S.L."/>
            <person name="Legall F.H."/>
            <person name="Lemon S.J."/>
            <person name="Lewis L.R."/>
            <person name="Li B."/>
            <person name="Liu Y."/>
            <person name="Liu Y.-S."/>
            <person name="Lopez J."/>
            <person name="Lozado R.J."/>
            <person name="Lu J."/>
            <person name="Madu R.C."/>
            <person name="Maheshwari M."/>
            <person name="Maheshwari R."/>
            <person name="Malloy K."/>
            <person name="Martinez E."/>
            <person name="Mathew T."/>
            <person name="Mercado I.C."/>
            <person name="Mercado C."/>
            <person name="Meyer B."/>
            <person name="Montgomery K."/>
            <person name="Morgan M.B."/>
            <person name="Munidasa M."/>
            <person name="Nazareth L.V."/>
            <person name="Nelson J."/>
            <person name="Ng B.M."/>
            <person name="Nguyen N.B."/>
            <person name="Nguyen P.Q."/>
            <person name="Nguyen T."/>
            <person name="Obregon M."/>
            <person name="Okwuonu G.O."/>
            <person name="Onwere C.G."/>
            <person name="Orozco G."/>
            <person name="Parra A."/>
            <person name="Patel S."/>
            <person name="Patil S."/>
            <person name="Perez A."/>
            <person name="Perez Y."/>
            <person name="Pham C."/>
            <person name="Primus E.L."/>
            <person name="Pu L.-L."/>
            <person name="Puazo M."/>
            <person name="Qin X."/>
            <person name="Quiroz J.B."/>
            <person name="Reese J."/>
            <person name="Richards S."/>
            <person name="Rives C.M."/>
            <person name="Robberts R."/>
            <person name="Ruiz S.J."/>
            <person name="Ruiz M.J."/>
            <person name="Santibanez J."/>
            <person name="Schneider B.W."/>
            <person name="Sisson I."/>
            <person name="Smith M."/>
            <person name="Sodergren E."/>
            <person name="Song X.-Z."/>
            <person name="Song B.B."/>
            <person name="Summersgill H."/>
            <person name="Thelus R."/>
            <person name="Thornton R.D."/>
            <person name="Trejos Z.Y."/>
            <person name="Usmani K."/>
            <person name="Vattathil S."/>
            <person name="Villasana D."/>
            <person name="Walker D.L."/>
            <person name="Wang S."/>
            <person name="Wang K."/>
            <person name="White C.S."/>
            <person name="Williams A.C."/>
            <person name="Williamson J."/>
            <person name="Wilson K."/>
            <person name="Woghiren I.O."/>
            <person name="Woodworth J.R."/>
            <person name="Worley K.C."/>
            <person name="Wright R.A."/>
            <person name="Wu W."/>
            <person name="Young L."/>
            <person name="Zhang L."/>
            <person name="Zhang J."/>
            <person name="Zhu Y."/>
            <person name="Muzny D.M."/>
            <person name="Weinstock G."/>
            <person name="Gibbs R.A."/>
        </authorList>
    </citation>
    <scope>NUCLEOTIDE SEQUENCE [LARGE SCALE GENOMIC DNA]</scope>
    <source>
        <strain evidence="7">LSR1</strain>
    </source>
</reference>
<name>A0A8R2H8P4_ACYPI</name>
<reference evidence="6" key="2">
    <citation type="submission" date="2022-06" db="UniProtKB">
        <authorList>
            <consortium name="EnsemblMetazoa"/>
        </authorList>
    </citation>
    <scope>IDENTIFICATION</scope>
</reference>
<evidence type="ECO:0000313" key="7">
    <source>
        <dbReference type="Proteomes" id="UP000007819"/>
    </source>
</evidence>
<dbReference type="PANTHER" id="PTHR11475:SF4">
    <property type="entry name" value="CHORION PEROXIDASE"/>
    <property type="match status" value="1"/>
</dbReference>
<protein>
    <recommendedName>
        <fullName evidence="8">Peroxidase</fullName>
    </recommendedName>
</protein>
<dbReference type="RefSeq" id="XP_016663586.1">
    <property type="nucleotide sequence ID" value="XM_016808097.2"/>
</dbReference>
<dbReference type="GO" id="GO:0006979">
    <property type="term" value="P:response to oxidative stress"/>
    <property type="evidence" value="ECO:0007669"/>
    <property type="project" value="InterPro"/>
</dbReference>
<dbReference type="GO" id="GO:0046872">
    <property type="term" value="F:metal ion binding"/>
    <property type="evidence" value="ECO:0007669"/>
    <property type="project" value="UniProtKB-KW"/>
</dbReference>
<dbReference type="KEGG" id="api:100569403"/>
<keyword evidence="2" id="KW-0964">Secreted</keyword>
<dbReference type="InterPro" id="IPR019791">
    <property type="entry name" value="Haem_peroxidase_animal"/>
</dbReference>
<dbReference type="OrthoDB" id="823504at2759"/>
<evidence type="ECO:0000256" key="1">
    <source>
        <dbReference type="ARBA" id="ARBA00004613"/>
    </source>
</evidence>
<dbReference type="AlphaFoldDB" id="A0A8R2H8P4"/>
<dbReference type="GO" id="GO:0004601">
    <property type="term" value="F:peroxidase activity"/>
    <property type="evidence" value="ECO:0007669"/>
    <property type="project" value="UniProtKB-KW"/>
</dbReference>
<proteinExistence type="predicted"/>
<dbReference type="GO" id="GO:0005576">
    <property type="term" value="C:extracellular region"/>
    <property type="evidence" value="ECO:0007669"/>
    <property type="project" value="UniProtKB-SubCell"/>
</dbReference>
<keyword evidence="5" id="KW-0349">Heme</keyword>
<organism evidence="6 7">
    <name type="scientific">Acyrthosiphon pisum</name>
    <name type="common">Pea aphid</name>
    <dbReference type="NCBI Taxonomy" id="7029"/>
    <lineage>
        <taxon>Eukaryota</taxon>
        <taxon>Metazoa</taxon>
        <taxon>Ecdysozoa</taxon>
        <taxon>Arthropoda</taxon>
        <taxon>Hexapoda</taxon>
        <taxon>Insecta</taxon>
        <taxon>Pterygota</taxon>
        <taxon>Neoptera</taxon>
        <taxon>Paraneoptera</taxon>
        <taxon>Hemiptera</taxon>
        <taxon>Sternorrhyncha</taxon>
        <taxon>Aphidomorpha</taxon>
        <taxon>Aphidoidea</taxon>
        <taxon>Aphididae</taxon>
        <taxon>Macrosiphini</taxon>
        <taxon>Acyrthosiphon</taxon>
    </lineage>
</organism>
<keyword evidence="4" id="KW-0325">Glycoprotein</keyword>
<dbReference type="Pfam" id="PF03098">
    <property type="entry name" value="An_peroxidase"/>
    <property type="match status" value="1"/>
</dbReference>
<sequence>MIDGQEFGAQDQRNGSTFCGGRSNVTYCFNRGDPRKNQHFGLILYEETFLRFHNLIAELLLNENPDWSDEILYQEARRFIIAVLQIIVYRDYLPVLLGSDYCESVGLTLTKDTKTVYDPSIMPQLAVEFPGGCFRVPHNVVPSIYFFLDENNEIVEQFKLNEYMAIPDPLIGGSKLEELLRGMTFLPGRCPLASYNLLISNRMFHNWVSTVADTDLLSIDIQRGRDIGLPPYIRVREICGFPSITSFWDLANVLNLMDILLLQKLYDSVEDIDLLVGALLEPNVDGGMVGETARCIIADGFYRIRYGDRFFCDVENQPGSFTKEQFDVLWSLDLTQIFCLTTNIDKLPCDIFTPNGLSGTYSCESIKLDLAAWEDK</sequence>
<dbReference type="SUPFAM" id="SSF48113">
    <property type="entry name" value="Heme-dependent peroxidases"/>
    <property type="match status" value="1"/>
</dbReference>
<keyword evidence="3" id="KW-0560">Oxidoreductase</keyword>
<dbReference type="GO" id="GO:0020037">
    <property type="term" value="F:heme binding"/>
    <property type="evidence" value="ECO:0007669"/>
    <property type="project" value="InterPro"/>
</dbReference>
<keyword evidence="7" id="KW-1185">Reference proteome</keyword>
<keyword evidence="3" id="KW-0575">Peroxidase</keyword>
<evidence type="ECO:0000256" key="2">
    <source>
        <dbReference type="ARBA" id="ARBA00022525"/>
    </source>
</evidence>
<dbReference type="InterPro" id="IPR037120">
    <property type="entry name" value="Haem_peroxidase_sf_animal"/>
</dbReference>
<keyword evidence="5" id="KW-0408">Iron</keyword>
<evidence type="ECO:0000256" key="4">
    <source>
        <dbReference type="ARBA" id="ARBA00023180"/>
    </source>
</evidence>
<feature type="binding site" description="axial binding residue" evidence="5">
    <location>
        <position position="138"/>
    </location>
    <ligand>
        <name>heme b</name>
        <dbReference type="ChEBI" id="CHEBI:60344"/>
    </ligand>
    <ligandPart>
        <name>Fe</name>
        <dbReference type="ChEBI" id="CHEBI:18248"/>
    </ligandPart>
</feature>
<dbReference type="EnsemblMetazoa" id="XM_016808097.2">
    <property type="protein sequence ID" value="XP_016663586.1"/>
    <property type="gene ID" value="LOC100569403"/>
</dbReference>
<evidence type="ECO:0008006" key="8">
    <source>
        <dbReference type="Google" id="ProtNLM"/>
    </source>
</evidence>
<evidence type="ECO:0000256" key="5">
    <source>
        <dbReference type="PIRSR" id="PIRSR619791-2"/>
    </source>
</evidence>